<sequence length="239" mass="27285">MKLSAAFFALASADICGDCDAHIADFNAWHGQSNIVCSRYQHPRDLFVDARAACKECKVQCVPNEETCPGTDDLAAGFWNKTALKLQEQYIKRAESKAAAQVAARLALRSSNKLQKEQDKYNKMKQKMEEKQAKAENKAAKKEDYAKWREEKRAENEARRAAAKQAKKEAKAAAKAAKEEAKRKRLEKRALAEKNKVLFAFYADLEEHYDPLCPDMFLIQDNEVEARKYANWKRAQTFQ</sequence>
<evidence type="ECO:0000256" key="1">
    <source>
        <dbReference type="SAM" id="MobiDB-lite"/>
    </source>
</evidence>
<evidence type="ECO:0000313" key="2">
    <source>
        <dbReference type="EMBL" id="CAG5099394.1"/>
    </source>
</evidence>
<evidence type="ECO:0000313" key="3">
    <source>
        <dbReference type="Proteomes" id="UP001158576"/>
    </source>
</evidence>
<organism evidence="2 3">
    <name type="scientific">Oikopleura dioica</name>
    <name type="common">Tunicate</name>
    <dbReference type="NCBI Taxonomy" id="34765"/>
    <lineage>
        <taxon>Eukaryota</taxon>
        <taxon>Metazoa</taxon>
        <taxon>Chordata</taxon>
        <taxon>Tunicata</taxon>
        <taxon>Appendicularia</taxon>
        <taxon>Copelata</taxon>
        <taxon>Oikopleuridae</taxon>
        <taxon>Oikopleura</taxon>
    </lineage>
</organism>
<accession>A0ABN7SGB9</accession>
<dbReference type="EMBL" id="OU015569">
    <property type="protein sequence ID" value="CAG5099394.1"/>
    <property type="molecule type" value="Genomic_DNA"/>
</dbReference>
<proteinExistence type="predicted"/>
<dbReference type="Proteomes" id="UP001158576">
    <property type="component" value="Chromosome XSR"/>
</dbReference>
<gene>
    <name evidence="2" type="ORF">OKIOD_LOCUS8065</name>
</gene>
<reference evidence="2 3" key="1">
    <citation type="submission" date="2021-04" db="EMBL/GenBank/DDBJ databases">
        <authorList>
            <person name="Bliznina A."/>
        </authorList>
    </citation>
    <scope>NUCLEOTIDE SEQUENCE [LARGE SCALE GENOMIC DNA]</scope>
</reference>
<keyword evidence="3" id="KW-1185">Reference proteome</keyword>
<protein>
    <submittedName>
        <fullName evidence="2">Oidioi.mRNA.OKI2018_I69.XSR.g16507.t1.cds</fullName>
    </submittedName>
</protein>
<feature type="region of interest" description="Disordered" evidence="1">
    <location>
        <begin position="115"/>
        <end position="180"/>
    </location>
</feature>
<name>A0ABN7SGB9_OIKDI</name>